<accession>A0A9D2MX45</accession>
<evidence type="ECO:0000313" key="10">
    <source>
        <dbReference type="Proteomes" id="UP000826793"/>
    </source>
</evidence>
<dbReference type="Gene3D" id="2.40.50.140">
    <property type="entry name" value="Nucleic acid-binding proteins"/>
    <property type="match status" value="1"/>
</dbReference>
<dbReference type="InterPro" id="IPR003717">
    <property type="entry name" value="RecO"/>
</dbReference>
<reference evidence="9" key="1">
    <citation type="journal article" date="2021" name="PeerJ">
        <title>Extensive microbial diversity within the chicken gut microbiome revealed by metagenomics and culture.</title>
        <authorList>
            <person name="Gilroy R."/>
            <person name="Ravi A."/>
            <person name="Getino M."/>
            <person name="Pursley I."/>
            <person name="Horton D.L."/>
            <person name="Alikhan N.F."/>
            <person name="Baker D."/>
            <person name="Gharbi K."/>
            <person name="Hall N."/>
            <person name="Watson M."/>
            <person name="Adriaenssens E.M."/>
            <person name="Foster-Nyarko E."/>
            <person name="Jarju S."/>
            <person name="Secka A."/>
            <person name="Antonio M."/>
            <person name="Oren A."/>
            <person name="Chaudhuri R.R."/>
            <person name="La Ragione R."/>
            <person name="Hildebrand F."/>
            <person name="Pallen M.J."/>
        </authorList>
    </citation>
    <scope>NUCLEOTIDE SEQUENCE</scope>
    <source>
        <strain evidence="9">CHK185-1770</strain>
    </source>
</reference>
<dbReference type="InterPro" id="IPR037278">
    <property type="entry name" value="ARFGAP/RecO"/>
</dbReference>
<sequence>MQRKTQGLVIKEQAVGESDRLVTVLTKDEGVVRAFARRAKQLKDSKNAATGLLCYSRFTLSKGKSAYNISEAFPIEVFFDLRKDITRLALAQYFCQLAVEVVPEGVEAGEYLRLVLNALHFLCKGSRPQAVLKAIVELRMLSEAGYMPNVAYCAHCGAYESPRMYFKINRGELYCQECYIDNGDPCAPLSPAALTAMRHIVFADFEKIFSFTVSPGAQQELAAAAEAYTMQILQKRPKTLDFYYSLL</sequence>
<dbReference type="GO" id="GO:0043590">
    <property type="term" value="C:bacterial nucleoid"/>
    <property type="evidence" value="ECO:0007669"/>
    <property type="project" value="TreeGrafter"/>
</dbReference>
<dbReference type="SUPFAM" id="SSF50249">
    <property type="entry name" value="Nucleic acid-binding proteins"/>
    <property type="match status" value="1"/>
</dbReference>
<evidence type="ECO:0000313" key="9">
    <source>
        <dbReference type="EMBL" id="HJB97895.1"/>
    </source>
</evidence>
<dbReference type="PANTHER" id="PTHR33991">
    <property type="entry name" value="DNA REPAIR PROTEIN RECO"/>
    <property type="match status" value="1"/>
</dbReference>
<proteinExistence type="inferred from homology"/>
<dbReference type="GO" id="GO:0006302">
    <property type="term" value="P:double-strand break repair"/>
    <property type="evidence" value="ECO:0007669"/>
    <property type="project" value="TreeGrafter"/>
</dbReference>
<comment type="function">
    <text evidence="7">Involved in DNA repair and RecF pathway recombination.</text>
</comment>
<evidence type="ECO:0000256" key="4">
    <source>
        <dbReference type="ARBA" id="ARBA00023172"/>
    </source>
</evidence>
<evidence type="ECO:0000256" key="2">
    <source>
        <dbReference type="ARBA" id="ARBA00021310"/>
    </source>
</evidence>
<keyword evidence="5 7" id="KW-0234">DNA repair</keyword>
<dbReference type="InterPro" id="IPR022572">
    <property type="entry name" value="DNA_rep/recomb_RecO_N"/>
</dbReference>
<dbReference type="PANTHER" id="PTHR33991:SF1">
    <property type="entry name" value="DNA REPAIR PROTEIN RECO"/>
    <property type="match status" value="1"/>
</dbReference>
<keyword evidence="3 7" id="KW-0227">DNA damage</keyword>
<organism evidence="9 10">
    <name type="scientific">Candidatus Acutalibacter pullicola</name>
    <dbReference type="NCBI Taxonomy" id="2838417"/>
    <lineage>
        <taxon>Bacteria</taxon>
        <taxon>Bacillati</taxon>
        <taxon>Bacillota</taxon>
        <taxon>Clostridia</taxon>
        <taxon>Eubacteriales</taxon>
        <taxon>Acutalibacteraceae</taxon>
        <taxon>Acutalibacter</taxon>
    </lineage>
</organism>
<feature type="domain" description="DNA replication/recombination mediator RecO N-terminal" evidence="8">
    <location>
        <begin position="1"/>
        <end position="77"/>
    </location>
</feature>
<dbReference type="HAMAP" id="MF_00201">
    <property type="entry name" value="RecO"/>
    <property type="match status" value="1"/>
</dbReference>
<dbReference type="Pfam" id="PF11967">
    <property type="entry name" value="RecO_N"/>
    <property type="match status" value="1"/>
</dbReference>
<dbReference type="AlphaFoldDB" id="A0A9D2MX45"/>
<dbReference type="InterPro" id="IPR012340">
    <property type="entry name" value="NA-bd_OB-fold"/>
</dbReference>
<reference evidence="9" key="2">
    <citation type="submission" date="2021-04" db="EMBL/GenBank/DDBJ databases">
        <authorList>
            <person name="Gilroy R."/>
        </authorList>
    </citation>
    <scope>NUCLEOTIDE SEQUENCE</scope>
    <source>
        <strain evidence="9">CHK185-1770</strain>
    </source>
</reference>
<dbReference type="Proteomes" id="UP000826793">
    <property type="component" value="Unassembled WGS sequence"/>
</dbReference>
<comment type="caution">
    <text evidence="9">The sequence shown here is derived from an EMBL/GenBank/DDBJ whole genome shotgun (WGS) entry which is preliminary data.</text>
</comment>
<protein>
    <recommendedName>
        <fullName evidence="2 7">DNA repair protein RecO</fullName>
    </recommendedName>
    <alternativeName>
        <fullName evidence="6 7">Recombination protein O</fullName>
    </alternativeName>
</protein>
<evidence type="ECO:0000256" key="1">
    <source>
        <dbReference type="ARBA" id="ARBA00007452"/>
    </source>
</evidence>
<name>A0A9D2MX45_9FIRM</name>
<dbReference type="Gene3D" id="6.20.220.20">
    <property type="entry name" value="Recombination protein O, zinc-binding domain"/>
    <property type="match status" value="1"/>
</dbReference>
<evidence type="ECO:0000259" key="8">
    <source>
        <dbReference type="Pfam" id="PF11967"/>
    </source>
</evidence>
<evidence type="ECO:0000256" key="3">
    <source>
        <dbReference type="ARBA" id="ARBA00022763"/>
    </source>
</evidence>
<gene>
    <name evidence="7 9" type="primary">recO</name>
    <name evidence="9" type="ORF">H9710_04865</name>
</gene>
<dbReference type="GO" id="GO:0006310">
    <property type="term" value="P:DNA recombination"/>
    <property type="evidence" value="ECO:0007669"/>
    <property type="project" value="UniProtKB-UniRule"/>
</dbReference>
<dbReference type="Pfam" id="PF02565">
    <property type="entry name" value="RecO_C"/>
    <property type="match status" value="1"/>
</dbReference>
<dbReference type="InterPro" id="IPR042242">
    <property type="entry name" value="RecO_C"/>
</dbReference>
<keyword evidence="4 7" id="KW-0233">DNA recombination</keyword>
<evidence type="ECO:0000256" key="6">
    <source>
        <dbReference type="ARBA" id="ARBA00033409"/>
    </source>
</evidence>
<comment type="similarity">
    <text evidence="1 7">Belongs to the RecO family.</text>
</comment>
<dbReference type="SUPFAM" id="SSF57863">
    <property type="entry name" value="ArfGap/RecO-like zinc finger"/>
    <property type="match status" value="1"/>
</dbReference>
<evidence type="ECO:0000256" key="7">
    <source>
        <dbReference type="HAMAP-Rule" id="MF_00201"/>
    </source>
</evidence>
<evidence type="ECO:0000256" key="5">
    <source>
        <dbReference type="ARBA" id="ARBA00023204"/>
    </source>
</evidence>
<dbReference type="Gene3D" id="1.20.1440.120">
    <property type="entry name" value="Recombination protein O, C-terminal domain"/>
    <property type="match status" value="1"/>
</dbReference>
<dbReference type="NCBIfam" id="TIGR00613">
    <property type="entry name" value="reco"/>
    <property type="match status" value="1"/>
</dbReference>
<dbReference type="EMBL" id="DWXG01000038">
    <property type="protein sequence ID" value="HJB97895.1"/>
    <property type="molecule type" value="Genomic_DNA"/>
</dbReference>